<dbReference type="PANTHER" id="PTHR21716:SF53">
    <property type="entry name" value="PERMEASE PERM-RELATED"/>
    <property type="match status" value="1"/>
</dbReference>
<evidence type="ECO:0000256" key="1">
    <source>
        <dbReference type="ARBA" id="ARBA00004651"/>
    </source>
</evidence>
<name>A0A1J5QI81_9ZZZZ</name>
<evidence type="ECO:0000313" key="10">
    <source>
        <dbReference type="EMBL" id="OIQ83249.1"/>
    </source>
</evidence>
<keyword evidence="5 9" id="KW-0812">Transmembrane</keyword>
<sequence>MTDEPRQTTPSTAAPVRLIAFEQRALRRAVVTVLLIVTLWMIALWVFQSISHFLFLLLLSWLFAMAMEPAINWLTERGWKRGPATALVGGLVVLAVVGLGVVFGNVFFNQLASLVQSLPDVITNVISWANHTFKLTLDPTTVTNNLHVTPSQVGSVASNMAGGVLGVVTSLLTAVLDAVTFLVFALYLAADGPRVRTTIGSWLPPARQDVFVKVWDIAQAKTGGYVVSKVVLAGLSSAFHAAFFYLVGVPSWLPLAVLVGLMAQFVPVVGTYVGILIPILFVVFTSPIIAVWILVFATVYQQIETYVFTPRVSKRTMDVNSGIALAAVFIGAALWGAVGALIGIPMAAAIVAVLDTYGHRHELVPALAAMDESDGDASADDRSTDATVHDDEPDEASQV</sequence>
<comment type="caution">
    <text evidence="10">The sequence shown here is derived from an EMBL/GenBank/DDBJ whole genome shotgun (WGS) entry which is preliminary data.</text>
</comment>
<feature type="transmembrane region" description="Helical" evidence="9">
    <location>
        <begin position="323"/>
        <end position="354"/>
    </location>
</feature>
<dbReference type="GO" id="GO:0055085">
    <property type="term" value="P:transmembrane transport"/>
    <property type="evidence" value="ECO:0007669"/>
    <property type="project" value="TreeGrafter"/>
</dbReference>
<evidence type="ECO:0000256" key="6">
    <source>
        <dbReference type="ARBA" id="ARBA00022989"/>
    </source>
</evidence>
<keyword evidence="7 9" id="KW-0472">Membrane</keyword>
<dbReference type="PANTHER" id="PTHR21716">
    <property type="entry name" value="TRANSMEMBRANE PROTEIN"/>
    <property type="match status" value="1"/>
</dbReference>
<accession>A0A1J5QI81</accession>
<evidence type="ECO:0000256" key="9">
    <source>
        <dbReference type="SAM" id="Phobius"/>
    </source>
</evidence>
<evidence type="ECO:0008006" key="11">
    <source>
        <dbReference type="Google" id="ProtNLM"/>
    </source>
</evidence>
<reference evidence="10" key="1">
    <citation type="submission" date="2016-10" db="EMBL/GenBank/DDBJ databases">
        <title>Sequence of Gallionella enrichment culture.</title>
        <authorList>
            <person name="Poehlein A."/>
            <person name="Muehling M."/>
            <person name="Daniel R."/>
        </authorList>
    </citation>
    <scope>NUCLEOTIDE SEQUENCE</scope>
</reference>
<comment type="subcellular location">
    <subcellularLocation>
        <location evidence="1">Cell membrane</location>
        <topology evidence="1">Multi-pass membrane protein</topology>
    </subcellularLocation>
</comment>
<protein>
    <recommendedName>
        <fullName evidence="11">Pheromone autoinducer 2 transporter</fullName>
    </recommendedName>
</protein>
<feature type="compositionally biased region" description="Basic and acidic residues" evidence="8">
    <location>
        <begin position="379"/>
        <end position="390"/>
    </location>
</feature>
<comment type="similarity">
    <text evidence="2">Belongs to the autoinducer-2 exporter (AI-2E) (TC 2.A.86) family.</text>
</comment>
<organism evidence="10">
    <name type="scientific">mine drainage metagenome</name>
    <dbReference type="NCBI Taxonomy" id="410659"/>
    <lineage>
        <taxon>unclassified sequences</taxon>
        <taxon>metagenomes</taxon>
        <taxon>ecological metagenomes</taxon>
    </lineage>
</organism>
<feature type="transmembrane region" description="Helical" evidence="9">
    <location>
        <begin position="280"/>
        <end position="303"/>
    </location>
</feature>
<dbReference type="GO" id="GO:0005886">
    <property type="term" value="C:plasma membrane"/>
    <property type="evidence" value="ECO:0007669"/>
    <property type="project" value="UniProtKB-SubCell"/>
</dbReference>
<evidence type="ECO:0000256" key="5">
    <source>
        <dbReference type="ARBA" id="ARBA00022692"/>
    </source>
</evidence>
<evidence type="ECO:0000256" key="3">
    <source>
        <dbReference type="ARBA" id="ARBA00022448"/>
    </source>
</evidence>
<feature type="transmembrane region" description="Helical" evidence="9">
    <location>
        <begin position="252"/>
        <end position="273"/>
    </location>
</feature>
<evidence type="ECO:0000256" key="7">
    <source>
        <dbReference type="ARBA" id="ARBA00023136"/>
    </source>
</evidence>
<feature type="transmembrane region" description="Helical" evidence="9">
    <location>
        <begin position="53"/>
        <end position="74"/>
    </location>
</feature>
<feature type="transmembrane region" description="Helical" evidence="9">
    <location>
        <begin position="164"/>
        <end position="189"/>
    </location>
</feature>
<feature type="region of interest" description="Disordered" evidence="8">
    <location>
        <begin position="371"/>
        <end position="399"/>
    </location>
</feature>
<keyword evidence="4" id="KW-1003">Cell membrane</keyword>
<gene>
    <name evidence="10" type="ORF">GALL_349520</name>
</gene>
<keyword evidence="6 9" id="KW-1133">Transmembrane helix</keyword>
<feature type="transmembrane region" description="Helical" evidence="9">
    <location>
        <begin position="29"/>
        <end position="47"/>
    </location>
</feature>
<evidence type="ECO:0000256" key="8">
    <source>
        <dbReference type="SAM" id="MobiDB-lite"/>
    </source>
</evidence>
<dbReference type="AlphaFoldDB" id="A0A1J5QI81"/>
<dbReference type="Pfam" id="PF01594">
    <property type="entry name" value="AI-2E_transport"/>
    <property type="match status" value="1"/>
</dbReference>
<evidence type="ECO:0000256" key="2">
    <source>
        <dbReference type="ARBA" id="ARBA00009773"/>
    </source>
</evidence>
<proteinExistence type="inferred from homology"/>
<feature type="transmembrane region" description="Helical" evidence="9">
    <location>
        <begin position="86"/>
        <end position="108"/>
    </location>
</feature>
<keyword evidence="3" id="KW-0813">Transport</keyword>
<dbReference type="EMBL" id="MLJW01000720">
    <property type="protein sequence ID" value="OIQ83249.1"/>
    <property type="molecule type" value="Genomic_DNA"/>
</dbReference>
<dbReference type="InterPro" id="IPR002549">
    <property type="entry name" value="AI-2E-like"/>
</dbReference>
<evidence type="ECO:0000256" key="4">
    <source>
        <dbReference type="ARBA" id="ARBA00022475"/>
    </source>
</evidence>